<name>A0A1H4TCZ6_9BACT</name>
<dbReference type="PANTHER" id="PTHR30329:SF21">
    <property type="entry name" value="LIPOPROTEIN YIAD-RELATED"/>
    <property type="match status" value="1"/>
</dbReference>
<feature type="domain" description="OmpA-like" evidence="5">
    <location>
        <begin position="115"/>
        <end position="233"/>
    </location>
</feature>
<dbReference type="Pfam" id="PF00691">
    <property type="entry name" value="OmpA"/>
    <property type="match status" value="1"/>
</dbReference>
<dbReference type="InterPro" id="IPR036737">
    <property type="entry name" value="OmpA-like_sf"/>
</dbReference>
<reference evidence="6 7" key="1">
    <citation type="submission" date="2016-10" db="EMBL/GenBank/DDBJ databases">
        <authorList>
            <person name="de Groot N.N."/>
        </authorList>
    </citation>
    <scope>NUCLEOTIDE SEQUENCE [LARGE SCALE GENOMIC DNA]</scope>
    <source>
        <strain evidence="6 7">AB35.6</strain>
    </source>
</reference>
<evidence type="ECO:0000256" key="4">
    <source>
        <dbReference type="PROSITE-ProRule" id="PRU00473"/>
    </source>
</evidence>
<dbReference type="PRINTS" id="PR01021">
    <property type="entry name" value="OMPADOMAIN"/>
</dbReference>
<dbReference type="PANTHER" id="PTHR30329">
    <property type="entry name" value="STATOR ELEMENT OF FLAGELLAR MOTOR COMPLEX"/>
    <property type="match status" value="1"/>
</dbReference>
<dbReference type="Gene3D" id="3.30.1330.60">
    <property type="entry name" value="OmpA-like domain"/>
    <property type="match status" value="1"/>
</dbReference>
<sequence>MNTSAKKMTRAGLAAGSAALILFLTTGCSTKNYVRSQTAPLVQNTNELDARTSQDHRNIVDTDTRAQAGIASAQNAANAADQHAMAAGQAANQAQGSAKDAYNRVDSLSGVVAGLDTYKPLSESSVTFAFDKSTLTPADKKALDTIAASLDTTKHYILELTGGTDSTGDAQYNYALSQKRADAVAFYLQSKYNIAPHKFYMVGIGKDKEVASNRTAAGRKENRRVEVRVLSNLQEEATTSAQNAPAGQ</sequence>
<gene>
    <name evidence="6" type="ORF">SAMN05443244_3721</name>
</gene>
<dbReference type="Proteomes" id="UP000182409">
    <property type="component" value="Unassembled WGS sequence"/>
</dbReference>
<protein>
    <submittedName>
        <fullName evidence="6">Outer membrane protein OmpA</fullName>
    </submittedName>
</protein>
<dbReference type="EMBL" id="FNSD01000001">
    <property type="protein sequence ID" value="SEC54393.1"/>
    <property type="molecule type" value="Genomic_DNA"/>
</dbReference>
<dbReference type="PROSITE" id="PS51123">
    <property type="entry name" value="OMPA_2"/>
    <property type="match status" value="1"/>
</dbReference>
<evidence type="ECO:0000313" key="7">
    <source>
        <dbReference type="Proteomes" id="UP000182409"/>
    </source>
</evidence>
<dbReference type="CDD" id="cd07185">
    <property type="entry name" value="OmpA_C-like"/>
    <property type="match status" value="1"/>
</dbReference>
<dbReference type="RefSeq" id="WP_074655436.1">
    <property type="nucleotide sequence ID" value="NZ_FNSD01000001.1"/>
</dbReference>
<evidence type="ECO:0000256" key="1">
    <source>
        <dbReference type="ARBA" id="ARBA00004442"/>
    </source>
</evidence>
<dbReference type="GO" id="GO:0009279">
    <property type="term" value="C:cell outer membrane"/>
    <property type="evidence" value="ECO:0007669"/>
    <property type="project" value="UniProtKB-SubCell"/>
</dbReference>
<comment type="subcellular location">
    <subcellularLocation>
        <location evidence="1">Cell outer membrane</location>
    </subcellularLocation>
</comment>
<dbReference type="SUPFAM" id="SSF103088">
    <property type="entry name" value="OmpA-like"/>
    <property type="match status" value="1"/>
</dbReference>
<accession>A0A1H4TCZ6</accession>
<keyword evidence="2 4" id="KW-0472">Membrane</keyword>
<evidence type="ECO:0000256" key="2">
    <source>
        <dbReference type="ARBA" id="ARBA00023136"/>
    </source>
</evidence>
<evidence type="ECO:0000259" key="5">
    <source>
        <dbReference type="PROSITE" id="PS51123"/>
    </source>
</evidence>
<dbReference type="AlphaFoldDB" id="A0A1H4TCZ6"/>
<evidence type="ECO:0000313" key="6">
    <source>
        <dbReference type="EMBL" id="SEC54393.1"/>
    </source>
</evidence>
<dbReference type="PROSITE" id="PS51257">
    <property type="entry name" value="PROKAR_LIPOPROTEIN"/>
    <property type="match status" value="1"/>
</dbReference>
<proteinExistence type="predicted"/>
<dbReference type="InterPro" id="IPR006665">
    <property type="entry name" value="OmpA-like"/>
</dbReference>
<organism evidence="6 7">
    <name type="scientific">Terriglobus roseus</name>
    <dbReference type="NCBI Taxonomy" id="392734"/>
    <lineage>
        <taxon>Bacteria</taxon>
        <taxon>Pseudomonadati</taxon>
        <taxon>Acidobacteriota</taxon>
        <taxon>Terriglobia</taxon>
        <taxon>Terriglobales</taxon>
        <taxon>Acidobacteriaceae</taxon>
        <taxon>Terriglobus</taxon>
    </lineage>
</organism>
<dbReference type="InterPro" id="IPR006664">
    <property type="entry name" value="OMP_bac"/>
</dbReference>
<dbReference type="OrthoDB" id="5525824at2"/>
<evidence type="ECO:0000256" key="3">
    <source>
        <dbReference type="ARBA" id="ARBA00023237"/>
    </source>
</evidence>
<keyword evidence="3" id="KW-0998">Cell outer membrane</keyword>
<dbReference type="InterPro" id="IPR050330">
    <property type="entry name" value="Bact_OuterMem_StrucFunc"/>
</dbReference>